<proteinExistence type="predicted"/>
<evidence type="ECO:0000313" key="1">
    <source>
        <dbReference type="EMBL" id="QBJ04459.1"/>
    </source>
</evidence>
<dbReference type="RefSeq" id="YP_009820445.1">
    <property type="nucleotide sequence ID" value="NC_048166.1"/>
</dbReference>
<sequence length="90" mass="10361">MPATDLIGRLANMCRDAHNLTDMGTLKEAIRAIDPTDEKVLSDYQLEAKYTAGSGWGEHPWNTREEWRREVADENTQLGYWAWVHSKVQD</sequence>
<organism evidence="1 2">
    <name type="scientific">Pseudomonas phage Lana</name>
    <dbReference type="NCBI Taxonomy" id="2530172"/>
    <lineage>
        <taxon>Viruses</taxon>
        <taxon>Duplodnaviria</taxon>
        <taxon>Heunggongvirae</taxon>
        <taxon>Uroviricota</taxon>
        <taxon>Caudoviricetes</taxon>
        <taxon>Lanavirus</taxon>
        <taxon>Lanavirus lana</taxon>
    </lineage>
</organism>
<dbReference type="Proteomes" id="UP000293575">
    <property type="component" value="Segment"/>
</dbReference>
<protein>
    <submittedName>
        <fullName evidence="1">Uncharacterized protein</fullName>
    </submittedName>
</protein>
<name>A0A481W7M4_9CAUD</name>
<dbReference type="GeneID" id="55011881"/>
<dbReference type="EMBL" id="MK473373">
    <property type="protein sequence ID" value="QBJ04459.1"/>
    <property type="molecule type" value="Genomic_DNA"/>
</dbReference>
<evidence type="ECO:0000313" key="2">
    <source>
        <dbReference type="Proteomes" id="UP000293575"/>
    </source>
</evidence>
<keyword evidence="2" id="KW-1185">Reference proteome</keyword>
<dbReference type="KEGG" id="vg:55011881"/>
<accession>A0A481W7M4</accession>
<reference evidence="1" key="1">
    <citation type="submission" date="2019-01" db="EMBL/GenBank/DDBJ databases">
        <authorList>
            <person name="Hylling O."/>
            <person name="Carstens A.B."/>
            <person name="Hansen L.H."/>
        </authorList>
    </citation>
    <scope>NUCLEOTIDE SEQUENCE [LARGE SCALE GENOMIC DNA]</scope>
</reference>